<dbReference type="EMBL" id="BARW01027275">
    <property type="protein sequence ID" value="GAJ14432.1"/>
    <property type="molecule type" value="Genomic_DNA"/>
</dbReference>
<dbReference type="GO" id="GO:0005198">
    <property type="term" value="F:structural molecule activity"/>
    <property type="evidence" value="ECO:0007669"/>
    <property type="project" value="InterPro"/>
</dbReference>
<feature type="domain" description="Flagellin C-terminal" evidence="2">
    <location>
        <begin position="1"/>
        <end position="63"/>
    </location>
</feature>
<organism evidence="3">
    <name type="scientific">marine sediment metagenome</name>
    <dbReference type="NCBI Taxonomy" id="412755"/>
    <lineage>
        <taxon>unclassified sequences</taxon>
        <taxon>metagenomes</taxon>
        <taxon>ecological metagenomes</taxon>
    </lineage>
</organism>
<keyword evidence="1" id="KW-0975">Bacterial flagellum</keyword>
<sequence length="64" mass="6863">RLEGTISVLNIQSESLMAAESRVSDVDVATEMAEMTRNQVLAQAGISMLAQANAMPTMALILLR</sequence>
<dbReference type="AlphaFoldDB" id="X1VBK4"/>
<name>X1VBK4_9ZZZZ</name>
<dbReference type="Pfam" id="PF00700">
    <property type="entry name" value="Flagellin_C"/>
    <property type="match status" value="1"/>
</dbReference>
<comment type="caution">
    <text evidence="3">The sequence shown here is derived from an EMBL/GenBank/DDBJ whole genome shotgun (WGS) entry which is preliminary data.</text>
</comment>
<dbReference type="PANTHER" id="PTHR42792:SF2">
    <property type="entry name" value="FLAGELLIN"/>
    <property type="match status" value="1"/>
</dbReference>
<evidence type="ECO:0000259" key="2">
    <source>
        <dbReference type="Pfam" id="PF00700"/>
    </source>
</evidence>
<dbReference type="GO" id="GO:0009288">
    <property type="term" value="C:bacterial-type flagellum"/>
    <property type="evidence" value="ECO:0007669"/>
    <property type="project" value="InterPro"/>
</dbReference>
<evidence type="ECO:0000313" key="3">
    <source>
        <dbReference type="EMBL" id="GAJ14432.1"/>
    </source>
</evidence>
<feature type="non-terminal residue" evidence="3">
    <location>
        <position position="1"/>
    </location>
</feature>
<proteinExistence type="predicted"/>
<dbReference type="PANTHER" id="PTHR42792">
    <property type="entry name" value="FLAGELLIN"/>
    <property type="match status" value="1"/>
</dbReference>
<reference evidence="3" key="1">
    <citation type="journal article" date="2014" name="Front. Microbiol.">
        <title>High frequency of phylogenetically diverse reductive dehalogenase-homologous genes in deep subseafloor sedimentary metagenomes.</title>
        <authorList>
            <person name="Kawai M."/>
            <person name="Futagami T."/>
            <person name="Toyoda A."/>
            <person name="Takaki Y."/>
            <person name="Nishi S."/>
            <person name="Hori S."/>
            <person name="Arai W."/>
            <person name="Tsubouchi T."/>
            <person name="Morono Y."/>
            <person name="Uchiyama I."/>
            <person name="Ito T."/>
            <person name="Fujiyama A."/>
            <person name="Inagaki F."/>
            <person name="Takami H."/>
        </authorList>
    </citation>
    <scope>NUCLEOTIDE SEQUENCE</scope>
    <source>
        <strain evidence="3">Expedition CK06-06</strain>
    </source>
</reference>
<dbReference type="InterPro" id="IPR001492">
    <property type="entry name" value="Flagellin"/>
</dbReference>
<dbReference type="Gene3D" id="6.10.10.10">
    <property type="entry name" value="Flagellar export chaperone, C-terminal domain"/>
    <property type="match status" value="1"/>
</dbReference>
<accession>X1VBK4</accession>
<dbReference type="InterPro" id="IPR042187">
    <property type="entry name" value="Flagellin_C_sub2"/>
</dbReference>
<dbReference type="InterPro" id="IPR046358">
    <property type="entry name" value="Flagellin_C"/>
</dbReference>
<protein>
    <recommendedName>
        <fullName evidence="2">Flagellin C-terminal domain-containing protein</fullName>
    </recommendedName>
</protein>
<dbReference type="SUPFAM" id="SSF64518">
    <property type="entry name" value="Phase 1 flagellin"/>
    <property type="match status" value="1"/>
</dbReference>
<evidence type="ECO:0000256" key="1">
    <source>
        <dbReference type="ARBA" id="ARBA00023143"/>
    </source>
</evidence>
<gene>
    <name evidence="3" type="ORF">S12H4_44286</name>
</gene>